<organism evidence="3 4">
    <name type="scientific">Haladaptatus litoreus</name>
    <dbReference type="NCBI Taxonomy" id="553468"/>
    <lineage>
        <taxon>Archaea</taxon>
        <taxon>Methanobacteriati</taxon>
        <taxon>Methanobacteriota</taxon>
        <taxon>Stenosarchaea group</taxon>
        <taxon>Halobacteria</taxon>
        <taxon>Halobacteriales</taxon>
        <taxon>Haladaptataceae</taxon>
        <taxon>Haladaptatus</taxon>
    </lineage>
</organism>
<feature type="transmembrane region" description="Helical" evidence="2">
    <location>
        <begin position="12"/>
        <end position="30"/>
    </location>
</feature>
<keyword evidence="4" id="KW-1185">Reference proteome</keyword>
<evidence type="ECO:0000256" key="2">
    <source>
        <dbReference type="SAM" id="Phobius"/>
    </source>
</evidence>
<evidence type="ECO:0000256" key="1">
    <source>
        <dbReference type="SAM" id="MobiDB-lite"/>
    </source>
</evidence>
<protein>
    <submittedName>
        <fullName evidence="3">Uncharacterized protein</fullName>
    </submittedName>
</protein>
<evidence type="ECO:0000313" key="3">
    <source>
        <dbReference type="EMBL" id="SIQ86210.1"/>
    </source>
</evidence>
<keyword evidence="2" id="KW-0812">Transmembrane</keyword>
<dbReference type="EMBL" id="FTNO01000001">
    <property type="protein sequence ID" value="SIQ86210.1"/>
    <property type="molecule type" value="Genomic_DNA"/>
</dbReference>
<gene>
    <name evidence="3" type="ORF">SAMN05421858_0630</name>
</gene>
<evidence type="ECO:0000313" key="4">
    <source>
        <dbReference type="Proteomes" id="UP000186914"/>
    </source>
</evidence>
<accession>A0A1N6W879</accession>
<feature type="region of interest" description="Disordered" evidence="1">
    <location>
        <begin position="72"/>
        <end position="101"/>
    </location>
</feature>
<name>A0A1N6W879_9EURY</name>
<reference evidence="4" key="1">
    <citation type="submission" date="2017-01" db="EMBL/GenBank/DDBJ databases">
        <authorList>
            <person name="Varghese N."/>
            <person name="Submissions S."/>
        </authorList>
    </citation>
    <scope>NUCLEOTIDE SEQUENCE [LARGE SCALE GENOMIC DNA]</scope>
    <source>
        <strain evidence="4">CGMCC 1.7737</strain>
    </source>
</reference>
<proteinExistence type="predicted"/>
<keyword evidence="2" id="KW-0472">Membrane</keyword>
<keyword evidence="2" id="KW-1133">Transmembrane helix</keyword>
<dbReference type="AlphaFoldDB" id="A0A1N6W879"/>
<feature type="compositionally biased region" description="Polar residues" evidence="1">
    <location>
        <begin position="88"/>
        <end position="101"/>
    </location>
</feature>
<feature type="compositionally biased region" description="Basic and acidic residues" evidence="1">
    <location>
        <begin position="77"/>
        <end position="86"/>
    </location>
</feature>
<sequence>MTEAWDELDSDTLLGVFMAFGAGIGGSIAYSMGFSLKTCCFGGQWERHSVSRWDSCFGSCFPTKSTNASFSTAEQSKLSRKEHGAANDRNTLPTTVTQECR</sequence>
<dbReference type="Proteomes" id="UP000186914">
    <property type="component" value="Unassembled WGS sequence"/>
</dbReference>